<accession>A0ABS5TG82</accession>
<dbReference type="PANTHER" id="PTHR37826">
    <property type="entry name" value="FLOTILLIN BAND_7_5 DOMAIN PROTEIN"/>
    <property type="match status" value="1"/>
</dbReference>
<dbReference type="Proteomes" id="UP001197247">
    <property type="component" value="Unassembled WGS sequence"/>
</dbReference>
<gene>
    <name evidence="2" type="ORF">KIH74_09195</name>
</gene>
<protein>
    <recommendedName>
        <fullName evidence="4">Replication restart DNA helicase PriA</fullName>
    </recommendedName>
</protein>
<evidence type="ECO:0000313" key="3">
    <source>
        <dbReference type="Proteomes" id="UP001197247"/>
    </source>
</evidence>
<name>A0ABS5TG82_9ACTN</name>
<evidence type="ECO:0000256" key="1">
    <source>
        <dbReference type="SAM" id="Phobius"/>
    </source>
</evidence>
<sequence>MTEQYTQQQYPCASCGARLTFAPGTTALKCPYCGFEQQVDQAPDREIREHSFDAWMAEAQQKPVTQIAAHTVTCTGCGARTETDHLSDACPFCGAAIVVEAHADLMITPEAVLPFAITSDQAMDMFQDWVRSRWFAPNTLKTLAAREGIKGTYLPYWTYDSDTITMYHGQRGDYYWDTETYTDSEGKEQERQVRRIRWYPAYGRVERVFDDILVSAVKRLPVDKVDKLEPWDLPAAVPYQPEYLAGYQTLRYETEPPEGLERFKQIARDRIEDDCRDDIGGDQQRVHSMDTEWNAVTFKLMLLPVWLAAYRFDNQVWRVMINARTGEVIGDRPYSAVKIAAAVVAALLLIAAAVLAYTLLQGR</sequence>
<keyword evidence="1" id="KW-1133">Transmembrane helix</keyword>
<evidence type="ECO:0008006" key="4">
    <source>
        <dbReference type="Google" id="ProtNLM"/>
    </source>
</evidence>
<dbReference type="RefSeq" id="WP_214155382.1">
    <property type="nucleotide sequence ID" value="NZ_JAHBAY010000003.1"/>
</dbReference>
<keyword evidence="1" id="KW-0812">Transmembrane</keyword>
<comment type="caution">
    <text evidence="2">The sequence shown here is derived from an EMBL/GenBank/DDBJ whole genome shotgun (WGS) entry which is preliminary data.</text>
</comment>
<organism evidence="2 3">
    <name type="scientific">Kineosporia corallincola</name>
    <dbReference type="NCBI Taxonomy" id="2835133"/>
    <lineage>
        <taxon>Bacteria</taxon>
        <taxon>Bacillati</taxon>
        <taxon>Actinomycetota</taxon>
        <taxon>Actinomycetes</taxon>
        <taxon>Kineosporiales</taxon>
        <taxon>Kineosporiaceae</taxon>
        <taxon>Kineosporia</taxon>
    </lineage>
</organism>
<keyword evidence="3" id="KW-1185">Reference proteome</keyword>
<feature type="transmembrane region" description="Helical" evidence="1">
    <location>
        <begin position="339"/>
        <end position="360"/>
    </location>
</feature>
<proteinExistence type="predicted"/>
<reference evidence="2 3" key="1">
    <citation type="submission" date="2021-05" db="EMBL/GenBank/DDBJ databases">
        <title>Kineosporia and Streptomyces sp. nov. two new marine actinobacteria isolated from Coral.</title>
        <authorList>
            <person name="Buangrab K."/>
            <person name="Sutthacheep M."/>
            <person name="Yeemin T."/>
            <person name="Harunari E."/>
            <person name="Igarashi Y."/>
            <person name="Kanchanasin P."/>
            <person name="Tanasupawat S."/>
            <person name="Phongsopitanun W."/>
        </authorList>
    </citation>
    <scope>NUCLEOTIDE SEQUENCE [LARGE SCALE GENOMIC DNA]</scope>
    <source>
        <strain evidence="2 3">J2-2</strain>
    </source>
</reference>
<dbReference type="PANTHER" id="PTHR37826:SF3">
    <property type="entry name" value="J DOMAIN-CONTAINING PROTEIN"/>
    <property type="match status" value="1"/>
</dbReference>
<dbReference type="EMBL" id="JAHBAY010000003">
    <property type="protein sequence ID" value="MBT0769093.1"/>
    <property type="molecule type" value="Genomic_DNA"/>
</dbReference>
<dbReference type="Gene3D" id="2.20.28.30">
    <property type="entry name" value="RNA polymerase ii, chain L"/>
    <property type="match status" value="1"/>
</dbReference>
<keyword evidence="1" id="KW-0472">Membrane</keyword>
<evidence type="ECO:0000313" key="2">
    <source>
        <dbReference type="EMBL" id="MBT0769093.1"/>
    </source>
</evidence>